<protein>
    <recommendedName>
        <fullName evidence="3">CBM1 domain-containing protein</fullName>
    </recommendedName>
</protein>
<evidence type="ECO:0000313" key="5">
    <source>
        <dbReference type="Proteomes" id="UP000244450"/>
    </source>
</evidence>
<gene>
    <name evidence="4" type="ORF">DCC81_25225</name>
</gene>
<accession>A0A2T7BB90</accession>
<dbReference type="InterPro" id="IPR035971">
    <property type="entry name" value="CBD_sf"/>
</dbReference>
<dbReference type="InterPro" id="IPR000254">
    <property type="entry name" value="CBD"/>
</dbReference>
<evidence type="ECO:0000259" key="3">
    <source>
        <dbReference type="PROSITE" id="PS51164"/>
    </source>
</evidence>
<dbReference type="GO" id="GO:0005975">
    <property type="term" value="P:carbohydrate metabolic process"/>
    <property type="evidence" value="ECO:0007669"/>
    <property type="project" value="InterPro"/>
</dbReference>
<feature type="signal peptide" evidence="2">
    <location>
        <begin position="1"/>
        <end position="27"/>
    </location>
</feature>
<dbReference type="PROSITE" id="PS51164">
    <property type="entry name" value="CBM1_2"/>
    <property type="match status" value="1"/>
</dbReference>
<feature type="chain" id="PRO_5015643631" description="CBM1 domain-containing protein" evidence="2">
    <location>
        <begin position="28"/>
        <end position="133"/>
    </location>
</feature>
<sequence length="133" mass="13686">MKKTIARSAFLLVSLLLMTLSFSPSKAQDAQLYEQCGGADWLGPTSCASGLVCTVVNAYYMQCLSGASTGCPSHGCDAGGCGASQCNYKSITVAGSGGVEVGVTANTGYYACCWNDFVDGAQAKCYPNSCCSH</sequence>
<comment type="caution">
    <text evidence="4">The sequence shown here is derived from an EMBL/GenBank/DDBJ whole genome shotgun (WGS) entry which is preliminary data.</text>
</comment>
<dbReference type="PROSITE" id="PS00562">
    <property type="entry name" value="CBM1_1"/>
    <property type="match status" value="1"/>
</dbReference>
<dbReference type="OrthoDB" id="9992725at2"/>
<dbReference type="SUPFAM" id="SSF57180">
    <property type="entry name" value="Cellulose-binding domain"/>
    <property type="match status" value="1"/>
</dbReference>
<evidence type="ECO:0000256" key="1">
    <source>
        <dbReference type="ARBA" id="ARBA00022729"/>
    </source>
</evidence>
<organism evidence="4 5">
    <name type="scientific">Chitinophaga parva</name>
    <dbReference type="NCBI Taxonomy" id="2169414"/>
    <lineage>
        <taxon>Bacteria</taxon>
        <taxon>Pseudomonadati</taxon>
        <taxon>Bacteroidota</taxon>
        <taxon>Chitinophagia</taxon>
        <taxon>Chitinophagales</taxon>
        <taxon>Chitinophagaceae</taxon>
        <taxon>Chitinophaga</taxon>
    </lineage>
</organism>
<proteinExistence type="predicted"/>
<dbReference type="GO" id="GO:0030248">
    <property type="term" value="F:cellulose binding"/>
    <property type="evidence" value="ECO:0007669"/>
    <property type="project" value="InterPro"/>
</dbReference>
<keyword evidence="5" id="KW-1185">Reference proteome</keyword>
<dbReference type="EMBL" id="QCYK01000005">
    <property type="protein sequence ID" value="PUZ21312.1"/>
    <property type="molecule type" value="Genomic_DNA"/>
</dbReference>
<dbReference type="SMART" id="SM00236">
    <property type="entry name" value="fCBD"/>
    <property type="match status" value="1"/>
</dbReference>
<evidence type="ECO:0000313" key="4">
    <source>
        <dbReference type="EMBL" id="PUZ21312.1"/>
    </source>
</evidence>
<dbReference type="GO" id="GO:0005576">
    <property type="term" value="C:extracellular region"/>
    <property type="evidence" value="ECO:0007669"/>
    <property type="project" value="InterPro"/>
</dbReference>
<dbReference type="AlphaFoldDB" id="A0A2T7BB90"/>
<feature type="domain" description="CBM1" evidence="3">
    <location>
        <begin position="28"/>
        <end position="64"/>
    </location>
</feature>
<reference evidence="4 5" key="1">
    <citation type="submission" date="2018-04" db="EMBL/GenBank/DDBJ databases">
        <title>Chitinophaga fuyangensis sp. nov., isolated from soil in a chemical factory.</title>
        <authorList>
            <person name="Chen K."/>
        </authorList>
    </citation>
    <scope>NUCLEOTIDE SEQUENCE [LARGE SCALE GENOMIC DNA]</scope>
    <source>
        <strain evidence="4 5">LY-1</strain>
    </source>
</reference>
<name>A0A2T7BB90_9BACT</name>
<evidence type="ECO:0000256" key="2">
    <source>
        <dbReference type="SAM" id="SignalP"/>
    </source>
</evidence>
<dbReference type="Proteomes" id="UP000244450">
    <property type="component" value="Unassembled WGS sequence"/>
</dbReference>
<dbReference type="Pfam" id="PF00734">
    <property type="entry name" value="CBM_1"/>
    <property type="match status" value="1"/>
</dbReference>
<keyword evidence="1 2" id="KW-0732">Signal</keyword>